<proteinExistence type="predicted"/>
<protein>
    <submittedName>
        <fullName evidence="2">Polysaccharide deacetylase family protein</fullName>
    </submittedName>
</protein>
<dbReference type="Proteomes" id="UP000308530">
    <property type="component" value="Chromosome"/>
</dbReference>
<evidence type="ECO:0000313" key="3">
    <source>
        <dbReference type="Proteomes" id="UP000308530"/>
    </source>
</evidence>
<keyword evidence="1" id="KW-0732">Signal</keyword>
<organism evidence="2 3">
    <name type="scientific">Peteryoungia desertarenae</name>
    <dbReference type="NCBI Taxonomy" id="1813451"/>
    <lineage>
        <taxon>Bacteria</taxon>
        <taxon>Pseudomonadati</taxon>
        <taxon>Pseudomonadota</taxon>
        <taxon>Alphaproteobacteria</taxon>
        <taxon>Hyphomicrobiales</taxon>
        <taxon>Rhizobiaceae</taxon>
        <taxon>Peteryoungia</taxon>
    </lineage>
</organism>
<dbReference type="Gene3D" id="3.20.20.370">
    <property type="entry name" value="Glycoside hydrolase/deacetylase"/>
    <property type="match status" value="1"/>
</dbReference>
<gene>
    <name evidence="2" type="ORF">FE840_001155</name>
</gene>
<feature type="signal peptide" evidence="1">
    <location>
        <begin position="1"/>
        <end position="21"/>
    </location>
</feature>
<reference evidence="2 3" key="1">
    <citation type="submission" date="2020-06" db="EMBL/GenBank/DDBJ databases">
        <title>Genome sequence of Rhizobium sp strain ADMK78.</title>
        <authorList>
            <person name="Rahi P."/>
        </authorList>
    </citation>
    <scope>NUCLEOTIDE SEQUENCE [LARGE SCALE GENOMIC DNA]</scope>
    <source>
        <strain evidence="2 3">ADMK78</strain>
    </source>
</reference>
<dbReference type="InterPro" id="IPR052740">
    <property type="entry name" value="CE4"/>
</dbReference>
<dbReference type="EMBL" id="CP058350">
    <property type="protein sequence ID" value="QLF68271.1"/>
    <property type="molecule type" value="Genomic_DNA"/>
</dbReference>
<sequence length="336" mass="37770">MLRSVLTACMLFPLLDTIAKAETTQTIDDKRGKQLVLISFDGALDNRLWERSRNFAKAHGIHFTYFLSCTTLIPRERAGDYKAPGMKAGRSNIGFAASPEDVSLRLRHIWEAHTEGHEIASHTCGHFDGKEWTKAEWLTEFETFHRVLANVWKDNGEANQEPEGWADFVSNGIIGFRAPYLSAPESLHAAQREFGYRYDASLVSHDPERPRTVKGVTRFALPLIPEGPRQRRIIAMDYNLFIRHSAGLNNPSRAAEFEESAYQAFRAAFESEYRGARAPLQIGLHFVEMNDGAYWRAMERLASDVCGLPDVACVTYRQALDMLEGEGDQAATPGAM</sequence>
<name>A0ABX6QI70_9HYPH</name>
<dbReference type="SUPFAM" id="SSF88713">
    <property type="entry name" value="Glycoside hydrolase/deacetylase"/>
    <property type="match status" value="1"/>
</dbReference>
<evidence type="ECO:0000313" key="2">
    <source>
        <dbReference type="EMBL" id="QLF68271.1"/>
    </source>
</evidence>
<dbReference type="PANTHER" id="PTHR45985:SF3">
    <property type="entry name" value="CHITIN DEACETYLASE-LIKE 4"/>
    <property type="match status" value="1"/>
</dbReference>
<accession>A0ABX6QI70</accession>
<keyword evidence="3" id="KW-1185">Reference proteome</keyword>
<dbReference type="InterPro" id="IPR011330">
    <property type="entry name" value="Glyco_hydro/deAcase_b/a-brl"/>
</dbReference>
<dbReference type="RefSeq" id="WP_138288831.1">
    <property type="nucleotide sequence ID" value="NZ_CP058350.1"/>
</dbReference>
<evidence type="ECO:0000256" key="1">
    <source>
        <dbReference type="SAM" id="SignalP"/>
    </source>
</evidence>
<feature type="chain" id="PRO_5045462396" evidence="1">
    <location>
        <begin position="22"/>
        <end position="336"/>
    </location>
</feature>
<dbReference type="PANTHER" id="PTHR45985">
    <property type="match status" value="1"/>
</dbReference>